<dbReference type="OrthoDB" id="543511at2759"/>
<evidence type="ECO:0000313" key="14">
    <source>
        <dbReference type="Proteomes" id="UP000469559"/>
    </source>
</evidence>
<feature type="cross-link" description="3'-(S-cysteinyl)-tyrosine (Cys-Tyr)" evidence="10">
    <location>
        <begin position="115"/>
        <end position="181"/>
    </location>
</feature>
<evidence type="ECO:0000256" key="10">
    <source>
        <dbReference type="PIRSR" id="PIRSR610300-50"/>
    </source>
</evidence>
<dbReference type="SUPFAM" id="SSF51182">
    <property type="entry name" value="RmlC-like cupins"/>
    <property type="match status" value="1"/>
</dbReference>
<dbReference type="EMBL" id="QGMF01000206">
    <property type="protein sequence ID" value="TVY17981.1"/>
    <property type="molecule type" value="Genomic_DNA"/>
</dbReference>
<organism evidence="13 14">
    <name type="scientific">Lachnellula arida</name>
    <dbReference type="NCBI Taxonomy" id="1316785"/>
    <lineage>
        <taxon>Eukaryota</taxon>
        <taxon>Fungi</taxon>
        <taxon>Dikarya</taxon>
        <taxon>Ascomycota</taxon>
        <taxon>Pezizomycotina</taxon>
        <taxon>Leotiomycetes</taxon>
        <taxon>Helotiales</taxon>
        <taxon>Lachnaceae</taxon>
        <taxon>Lachnellula</taxon>
    </lineage>
</organism>
<evidence type="ECO:0000256" key="11">
    <source>
        <dbReference type="PIRSR" id="PIRSR610300-51"/>
    </source>
</evidence>
<protein>
    <recommendedName>
        <fullName evidence="9 12">Cysteine dioxygenase</fullName>
        <ecNumber evidence="3 12">1.13.11.20</ecNumber>
    </recommendedName>
</protein>
<evidence type="ECO:0000256" key="4">
    <source>
        <dbReference type="ARBA" id="ARBA00022723"/>
    </source>
</evidence>
<evidence type="ECO:0000256" key="7">
    <source>
        <dbReference type="ARBA" id="ARBA00023002"/>
    </source>
</evidence>
<evidence type="ECO:0000313" key="13">
    <source>
        <dbReference type="EMBL" id="TVY17981.1"/>
    </source>
</evidence>
<dbReference type="GO" id="GO:0019448">
    <property type="term" value="P:L-cysteine catabolic process"/>
    <property type="evidence" value="ECO:0007669"/>
    <property type="project" value="TreeGrafter"/>
</dbReference>
<comment type="cofactor">
    <cofactor evidence="12">
        <name>Fe cation</name>
        <dbReference type="ChEBI" id="CHEBI:24875"/>
    </cofactor>
    <text evidence="12">Binds 1 Fe cation per subunit.</text>
</comment>
<dbReference type="InterPro" id="IPR014710">
    <property type="entry name" value="RmlC-like_jellyroll"/>
</dbReference>
<evidence type="ECO:0000256" key="5">
    <source>
        <dbReference type="ARBA" id="ARBA00022784"/>
    </source>
</evidence>
<evidence type="ECO:0000256" key="1">
    <source>
        <dbReference type="ARBA" id="ARBA00000629"/>
    </source>
</evidence>
<evidence type="ECO:0000256" key="9">
    <source>
        <dbReference type="ARBA" id="ARBA00070673"/>
    </source>
</evidence>
<reference evidence="13 14" key="1">
    <citation type="submission" date="2018-05" db="EMBL/GenBank/DDBJ databases">
        <title>Whole genome sequencing for identification of molecular markers to develop diagnostic detection tools for the regulated plant pathogen Lachnellula willkommii.</title>
        <authorList>
            <person name="Giroux E."/>
            <person name="Bilodeau G."/>
        </authorList>
    </citation>
    <scope>NUCLEOTIDE SEQUENCE [LARGE SCALE GENOMIC DNA]</scope>
    <source>
        <strain evidence="13 14">CBS 203.66</strain>
    </source>
</reference>
<evidence type="ECO:0000256" key="12">
    <source>
        <dbReference type="RuleBase" id="RU366010"/>
    </source>
</evidence>
<dbReference type="GO" id="GO:0008198">
    <property type="term" value="F:ferrous iron binding"/>
    <property type="evidence" value="ECO:0007669"/>
    <property type="project" value="TreeGrafter"/>
</dbReference>
<accession>A0A8T9BEW4</accession>
<dbReference type="InterPro" id="IPR010300">
    <property type="entry name" value="CDO_1"/>
</dbReference>
<feature type="binding site" evidence="11">
    <location>
        <position position="110"/>
    </location>
    <ligand>
        <name>Fe cation</name>
        <dbReference type="ChEBI" id="CHEBI:24875"/>
        <note>catalytic</note>
    </ligand>
</feature>
<sequence>MIPALAEGALGAGSSFPGTSRDQPDAFQTLVAELSRLLGPSSGIDSADVNVKELKKLMEDYVSCAKEWTKYAFSDYSRGYTRNLVDKGNGKSKLLILVWSPGKGSPIHDHANAHCLMKVLKGSLKESRYSIPADAGRETAPRCLSEKVYGVGEVAYMADELGVHRISNPDERGVAVSLHLYTPPNAAKTGCNIFNESTGTKSHVQQNNFYSEFGVKI</sequence>
<keyword evidence="14" id="KW-1185">Reference proteome</keyword>
<dbReference type="EC" id="1.13.11.20" evidence="3 12"/>
<keyword evidence="7 12" id="KW-0560">Oxidoreductase</keyword>
<name>A0A8T9BEW4_9HELO</name>
<keyword evidence="8 11" id="KW-0408">Iron</keyword>
<keyword evidence="6 12" id="KW-0223">Dioxygenase</keyword>
<dbReference type="Pfam" id="PF05995">
    <property type="entry name" value="CDO_I"/>
    <property type="match status" value="1"/>
</dbReference>
<keyword evidence="4 11" id="KW-0479">Metal-binding</keyword>
<evidence type="ECO:0000256" key="3">
    <source>
        <dbReference type="ARBA" id="ARBA00013133"/>
    </source>
</evidence>
<comment type="caution">
    <text evidence="13">The sequence shown here is derived from an EMBL/GenBank/DDBJ whole genome shotgun (WGS) entry which is preliminary data.</text>
</comment>
<dbReference type="Gene3D" id="2.60.120.10">
    <property type="entry name" value="Jelly Rolls"/>
    <property type="match status" value="1"/>
</dbReference>
<feature type="binding site" evidence="11">
    <location>
        <position position="108"/>
    </location>
    <ligand>
        <name>Fe cation</name>
        <dbReference type="ChEBI" id="CHEBI:24875"/>
        <note>catalytic</note>
    </ligand>
</feature>
<gene>
    <name evidence="13" type="primary">CDO1_0</name>
    <name evidence="13" type="ORF">LARI1_G003966</name>
</gene>
<comment type="similarity">
    <text evidence="2 12">Belongs to the cysteine dioxygenase family.</text>
</comment>
<feature type="binding site" evidence="11">
    <location>
        <position position="164"/>
    </location>
    <ligand>
        <name>Fe cation</name>
        <dbReference type="ChEBI" id="CHEBI:24875"/>
        <note>catalytic</note>
    </ligand>
</feature>
<dbReference type="InterPro" id="IPR011051">
    <property type="entry name" value="RmlC_Cupin_sf"/>
</dbReference>
<keyword evidence="5 10" id="KW-0883">Thioether bond</keyword>
<comment type="catalytic activity">
    <reaction evidence="1 12">
        <text>L-cysteine + O2 = 3-sulfino-L-alanine + H(+)</text>
        <dbReference type="Rhea" id="RHEA:20441"/>
        <dbReference type="ChEBI" id="CHEBI:15378"/>
        <dbReference type="ChEBI" id="CHEBI:15379"/>
        <dbReference type="ChEBI" id="CHEBI:35235"/>
        <dbReference type="ChEBI" id="CHEBI:61085"/>
        <dbReference type="EC" id="1.13.11.20"/>
    </reaction>
</comment>
<proteinExistence type="inferred from homology"/>
<evidence type="ECO:0000256" key="8">
    <source>
        <dbReference type="ARBA" id="ARBA00023004"/>
    </source>
</evidence>
<dbReference type="Proteomes" id="UP000469559">
    <property type="component" value="Unassembled WGS sequence"/>
</dbReference>
<dbReference type="CDD" id="cd10548">
    <property type="entry name" value="cupin_CDO"/>
    <property type="match status" value="1"/>
</dbReference>
<dbReference type="GO" id="GO:0017172">
    <property type="term" value="F:cysteine dioxygenase activity"/>
    <property type="evidence" value="ECO:0007669"/>
    <property type="project" value="UniProtKB-UniRule"/>
</dbReference>
<evidence type="ECO:0000256" key="6">
    <source>
        <dbReference type="ARBA" id="ARBA00022964"/>
    </source>
</evidence>
<evidence type="ECO:0000256" key="2">
    <source>
        <dbReference type="ARBA" id="ARBA00006622"/>
    </source>
</evidence>
<dbReference type="PANTHER" id="PTHR12918">
    <property type="entry name" value="CYSTEINE DIOXYGENASE"/>
    <property type="match status" value="1"/>
</dbReference>
<dbReference type="FunFam" id="2.60.120.10:FF:000189">
    <property type="entry name" value="Cysteine dioxygenase"/>
    <property type="match status" value="1"/>
</dbReference>
<dbReference type="AlphaFoldDB" id="A0A8T9BEW4"/>
<dbReference type="PANTHER" id="PTHR12918:SF1">
    <property type="entry name" value="CYSTEINE DIOXYGENASE TYPE 1"/>
    <property type="match status" value="1"/>
</dbReference>